<keyword evidence="1" id="KW-1133">Transmembrane helix</keyword>
<protein>
    <submittedName>
        <fullName evidence="2 3">Uncharacterized protein</fullName>
    </submittedName>
</protein>
<name>J3P1F1_GAET3</name>
<reference evidence="4" key="1">
    <citation type="submission" date="2010-07" db="EMBL/GenBank/DDBJ databases">
        <title>The genome sequence of Gaeumannomyces graminis var. tritici strain R3-111a-1.</title>
        <authorList>
            <consortium name="The Broad Institute Genome Sequencing Platform"/>
            <person name="Ma L.-J."/>
            <person name="Dead R."/>
            <person name="Young S."/>
            <person name="Zeng Q."/>
            <person name="Koehrsen M."/>
            <person name="Alvarado L."/>
            <person name="Berlin A."/>
            <person name="Chapman S.B."/>
            <person name="Chen Z."/>
            <person name="Freedman E."/>
            <person name="Gellesch M."/>
            <person name="Goldberg J."/>
            <person name="Griggs A."/>
            <person name="Gujja S."/>
            <person name="Heilman E.R."/>
            <person name="Heiman D."/>
            <person name="Hepburn T."/>
            <person name="Howarth C."/>
            <person name="Jen D."/>
            <person name="Larson L."/>
            <person name="Mehta T."/>
            <person name="Neiman D."/>
            <person name="Pearson M."/>
            <person name="Roberts A."/>
            <person name="Saif S."/>
            <person name="Shea T."/>
            <person name="Shenoy N."/>
            <person name="Sisk P."/>
            <person name="Stolte C."/>
            <person name="Sykes S."/>
            <person name="Walk T."/>
            <person name="White J."/>
            <person name="Yandava C."/>
            <person name="Haas B."/>
            <person name="Nusbaum C."/>
            <person name="Birren B."/>
        </authorList>
    </citation>
    <scope>NUCLEOTIDE SEQUENCE [LARGE SCALE GENOMIC DNA]</scope>
    <source>
        <strain evidence="4">R3-111a-1</strain>
    </source>
</reference>
<dbReference type="GeneID" id="20347806"/>
<reference evidence="2" key="3">
    <citation type="submission" date="2010-09" db="EMBL/GenBank/DDBJ databases">
        <title>Annotation of Gaeumannomyces graminis var. tritici R3-111a-1.</title>
        <authorList>
            <consortium name="The Broad Institute Genome Sequencing Platform"/>
            <person name="Ma L.-J."/>
            <person name="Dead R."/>
            <person name="Young S.K."/>
            <person name="Zeng Q."/>
            <person name="Gargeya S."/>
            <person name="Fitzgerald M."/>
            <person name="Haas B."/>
            <person name="Abouelleil A."/>
            <person name="Alvarado L."/>
            <person name="Arachchi H.M."/>
            <person name="Berlin A."/>
            <person name="Brown A."/>
            <person name="Chapman S.B."/>
            <person name="Chen Z."/>
            <person name="Dunbar C."/>
            <person name="Freedman E."/>
            <person name="Gearin G."/>
            <person name="Gellesch M."/>
            <person name="Goldberg J."/>
            <person name="Griggs A."/>
            <person name="Gujja S."/>
            <person name="Heiman D."/>
            <person name="Howarth C."/>
            <person name="Larson L."/>
            <person name="Lui A."/>
            <person name="MacDonald P.J.P."/>
            <person name="Mehta T."/>
            <person name="Montmayeur A."/>
            <person name="Murphy C."/>
            <person name="Neiman D."/>
            <person name="Pearson M."/>
            <person name="Priest M."/>
            <person name="Roberts A."/>
            <person name="Saif S."/>
            <person name="Shea T."/>
            <person name="Shenoy N."/>
            <person name="Sisk P."/>
            <person name="Stolte C."/>
            <person name="Sykes S."/>
            <person name="Yandava C."/>
            <person name="Wortman J."/>
            <person name="Nusbaum C."/>
            <person name="Birren B."/>
        </authorList>
    </citation>
    <scope>NUCLEOTIDE SEQUENCE</scope>
    <source>
        <strain evidence="2">R3-111a-1</strain>
    </source>
</reference>
<dbReference type="AlphaFoldDB" id="J3P1F1"/>
<keyword evidence="1" id="KW-0812">Transmembrane</keyword>
<feature type="transmembrane region" description="Helical" evidence="1">
    <location>
        <begin position="43"/>
        <end position="64"/>
    </location>
</feature>
<evidence type="ECO:0000313" key="4">
    <source>
        <dbReference type="Proteomes" id="UP000006039"/>
    </source>
</evidence>
<dbReference type="EnsemblFungi" id="EJT77436">
    <property type="protein sequence ID" value="EJT77436"/>
    <property type="gene ID" value="GGTG_07348"/>
</dbReference>
<organism evidence="2">
    <name type="scientific">Gaeumannomyces tritici (strain R3-111a-1)</name>
    <name type="common">Wheat and barley take-all root rot fungus</name>
    <name type="synonym">Gaeumannomyces graminis var. tritici</name>
    <dbReference type="NCBI Taxonomy" id="644352"/>
    <lineage>
        <taxon>Eukaryota</taxon>
        <taxon>Fungi</taxon>
        <taxon>Dikarya</taxon>
        <taxon>Ascomycota</taxon>
        <taxon>Pezizomycotina</taxon>
        <taxon>Sordariomycetes</taxon>
        <taxon>Sordariomycetidae</taxon>
        <taxon>Magnaporthales</taxon>
        <taxon>Magnaporthaceae</taxon>
        <taxon>Gaeumannomyces</taxon>
    </lineage>
</organism>
<evidence type="ECO:0000256" key="1">
    <source>
        <dbReference type="SAM" id="Phobius"/>
    </source>
</evidence>
<dbReference type="OrthoDB" id="5168603at2759"/>
<proteinExistence type="predicted"/>
<keyword evidence="1" id="KW-0472">Membrane</keyword>
<dbReference type="EMBL" id="GL385397">
    <property type="protein sequence ID" value="EJT77436.1"/>
    <property type="molecule type" value="Genomic_DNA"/>
</dbReference>
<dbReference type="HOGENOM" id="CLU_2704942_0_0_1"/>
<dbReference type="Proteomes" id="UP000006039">
    <property type="component" value="Unassembled WGS sequence"/>
</dbReference>
<dbReference type="RefSeq" id="XP_009223436.1">
    <property type="nucleotide sequence ID" value="XM_009225172.1"/>
</dbReference>
<sequence length="73" mass="8192">MAPIQSSLDTHLLAVRSNELLMRGLAEAGSTAHMLMKREISHFTVETIAVVITIFVLMGLLYYWGIKKDGSWK</sequence>
<evidence type="ECO:0000313" key="3">
    <source>
        <dbReference type="EnsemblFungi" id="EJT77436"/>
    </source>
</evidence>
<keyword evidence="4" id="KW-1185">Reference proteome</keyword>
<accession>J3P1F1</accession>
<reference evidence="3" key="4">
    <citation type="journal article" date="2015" name="G3 (Bethesda)">
        <title>Genome sequences of three phytopathogenic species of the Magnaporthaceae family of fungi.</title>
        <authorList>
            <person name="Okagaki L.H."/>
            <person name="Nunes C.C."/>
            <person name="Sailsbery J."/>
            <person name="Clay B."/>
            <person name="Brown D."/>
            <person name="John T."/>
            <person name="Oh Y."/>
            <person name="Young N."/>
            <person name="Fitzgerald M."/>
            <person name="Haas B.J."/>
            <person name="Zeng Q."/>
            <person name="Young S."/>
            <person name="Adiconis X."/>
            <person name="Fan L."/>
            <person name="Levin J.Z."/>
            <person name="Mitchell T.K."/>
            <person name="Okubara P.A."/>
            <person name="Farman M.L."/>
            <person name="Kohn L.M."/>
            <person name="Birren B."/>
            <person name="Ma L.-J."/>
            <person name="Dean R.A."/>
        </authorList>
    </citation>
    <scope>NUCLEOTIDE SEQUENCE</scope>
    <source>
        <strain evidence="3">R3-111a-1</strain>
    </source>
</reference>
<evidence type="ECO:0000313" key="2">
    <source>
        <dbReference type="EMBL" id="EJT77436.1"/>
    </source>
</evidence>
<dbReference type="eggNOG" id="ENOG502REUC">
    <property type="taxonomic scope" value="Eukaryota"/>
</dbReference>
<dbReference type="VEuPathDB" id="FungiDB:GGTG_07348"/>
<gene>
    <name evidence="3" type="primary">20347806</name>
    <name evidence="2" type="ORF">GGTG_07348</name>
</gene>
<reference evidence="2" key="2">
    <citation type="submission" date="2010-07" db="EMBL/GenBank/DDBJ databases">
        <authorList>
            <consortium name="The Broad Institute Genome Sequencing Platform"/>
            <consortium name="Broad Institute Genome Sequencing Center for Infectious Disease"/>
            <person name="Ma L.-J."/>
            <person name="Dead R."/>
            <person name="Young S."/>
            <person name="Zeng Q."/>
            <person name="Koehrsen M."/>
            <person name="Alvarado L."/>
            <person name="Berlin A."/>
            <person name="Chapman S.B."/>
            <person name="Chen Z."/>
            <person name="Freedman E."/>
            <person name="Gellesch M."/>
            <person name="Goldberg J."/>
            <person name="Griggs A."/>
            <person name="Gujja S."/>
            <person name="Heilman E.R."/>
            <person name="Heiman D."/>
            <person name="Hepburn T."/>
            <person name="Howarth C."/>
            <person name="Jen D."/>
            <person name="Larson L."/>
            <person name="Mehta T."/>
            <person name="Neiman D."/>
            <person name="Pearson M."/>
            <person name="Roberts A."/>
            <person name="Saif S."/>
            <person name="Shea T."/>
            <person name="Shenoy N."/>
            <person name="Sisk P."/>
            <person name="Stolte C."/>
            <person name="Sykes S."/>
            <person name="Walk T."/>
            <person name="White J."/>
            <person name="Yandava C."/>
            <person name="Haas B."/>
            <person name="Nusbaum C."/>
            <person name="Birren B."/>
        </authorList>
    </citation>
    <scope>NUCLEOTIDE SEQUENCE</scope>
    <source>
        <strain evidence="2">R3-111a-1</strain>
    </source>
</reference>
<reference evidence="3" key="5">
    <citation type="submission" date="2018-04" db="UniProtKB">
        <authorList>
            <consortium name="EnsemblFungi"/>
        </authorList>
    </citation>
    <scope>IDENTIFICATION</scope>
    <source>
        <strain evidence="3">R3-111a-1</strain>
    </source>
</reference>